<dbReference type="OrthoDB" id="6612291at2759"/>
<evidence type="ECO:0000313" key="6">
    <source>
        <dbReference type="EMBL" id="EHK16243.1"/>
    </source>
</evidence>
<reference evidence="6 7" key="1">
    <citation type="journal article" date="2011" name="Genome Biol.">
        <title>Comparative genome sequence analysis underscores mycoparasitism as the ancestral life style of Trichoderma.</title>
        <authorList>
            <person name="Kubicek C.P."/>
            <person name="Herrera-Estrella A."/>
            <person name="Seidl-Seiboth V."/>
            <person name="Martinez D.A."/>
            <person name="Druzhinina I.S."/>
            <person name="Thon M."/>
            <person name="Zeilinger S."/>
            <person name="Casas-Flores S."/>
            <person name="Horwitz B.A."/>
            <person name="Mukherjee P.K."/>
            <person name="Mukherjee M."/>
            <person name="Kredics L."/>
            <person name="Alcaraz L.D."/>
            <person name="Aerts A."/>
            <person name="Antal Z."/>
            <person name="Atanasova L."/>
            <person name="Cervantes-Badillo M.G."/>
            <person name="Challacombe J."/>
            <person name="Chertkov O."/>
            <person name="McCluskey K."/>
            <person name="Coulpier F."/>
            <person name="Deshpande N."/>
            <person name="von Doehren H."/>
            <person name="Ebbole D.J."/>
            <person name="Esquivel-Naranjo E.U."/>
            <person name="Fekete E."/>
            <person name="Flipphi M."/>
            <person name="Glaser F."/>
            <person name="Gomez-Rodriguez E.Y."/>
            <person name="Gruber S."/>
            <person name="Han C."/>
            <person name="Henrissat B."/>
            <person name="Hermosa R."/>
            <person name="Hernandez-Onate M."/>
            <person name="Karaffa L."/>
            <person name="Kosti I."/>
            <person name="Le Crom S."/>
            <person name="Lindquist E."/>
            <person name="Lucas S."/>
            <person name="Luebeck M."/>
            <person name="Luebeck P.S."/>
            <person name="Margeot A."/>
            <person name="Metz B."/>
            <person name="Misra M."/>
            <person name="Nevalainen H."/>
            <person name="Omann M."/>
            <person name="Packer N."/>
            <person name="Perrone G."/>
            <person name="Uresti-Rivera E.E."/>
            <person name="Salamov A."/>
            <person name="Schmoll M."/>
            <person name="Seiboth B."/>
            <person name="Shapiro H."/>
            <person name="Sukno S."/>
            <person name="Tamayo-Ramos J.A."/>
            <person name="Tisch D."/>
            <person name="Wiest A."/>
            <person name="Wilkinson H.H."/>
            <person name="Zhang M."/>
            <person name="Coutinho P.M."/>
            <person name="Kenerley C.M."/>
            <person name="Monte E."/>
            <person name="Baker S.E."/>
            <person name="Grigoriev I.V."/>
        </authorList>
    </citation>
    <scope>NUCLEOTIDE SEQUENCE [LARGE SCALE GENOMIC DNA]</scope>
    <source>
        <strain evidence="7">Gv29-8 / FGSC 10586</strain>
    </source>
</reference>
<dbReference type="InterPro" id="IPR036188">
    <property type="entry name" value="FAD/NAD-bd_sf"/>
</dbReference>
<sequence>MAPRNHEFLVEAESFDEFGGWVLDSQFELEMGSPYLLAHGNGKPVADATTTVNVSESGNYNIWVRAKDWVPDHHPGRFNLIINGHVLDTVFGENDKDWNWQFGGRVELFSGSVKLALHDLTGFCGRCDALFFSTGDTPPPEAADETHRSWRRRLRGLPNEPVDVGTFDVIVVGGGVPGITAALTSARLGERVALVHDRPFLGGNASPEIGLRPRGKVGRIVDEIYERHANGDLIAIQLLQAESRASVFLEHTVYSAATVEGKITSVDARDAKSGREIRLSAPNFIDCSGKAILGVFAGAETLFGRESRNEYGESLAPLQGDKAHHGNTVFFRTKMEGSPVHFPAVPWATDVSKEFANLSGQLVKYGEENGPGPRIGNGVLDPTTRPRMKKSMTHYWEFGQFLDPYSSGEHIRDHLLRAIYGTFSNVKRLEPETYANLALDWVAFVPAQGEFRRYKGDYILTENDIRNHTAFPDAVVQNEGAFCLHIPGNKDYDFRLKDWEWDERDGKPYDIPFRCLYSTNISNLMMAGKHISTTHVASSNTKFMGNGGQHATAVAAAAHLCRKYNMTPRSICKKHIHEMRDLVNRISEDGVTVRSSHL</sequence>
<organism evidence="6 7">
    <name type="scientific">Hypocrea virens (strain Gv29-8 / FGSC 10586)</name>
    <name type="common">Gliocladium virens</name>
    <name type="synonym">Trichoderma virens</name>
    <dbReference type="NCBI Taxonomy" id="413071"/>
    <lineage>
        <taxon>Eukaryota</taxon>
        <taxon>Fungi</taxon>
        <taxon>Dikarya</taxon>
        <taxon>Ascomycota</taxon>
        <taxon>Pezizomycotina</taxon>
        <taxon>Sordariomycetes</taxon>
        <taxon>Hypocreomycetidae</taxon>
        <taxon>Hypocreales</taxon>
        <taxon>Hypocreaceae</taxon>
        <taxon>Trichoderma</taxon>
    </lineage>
</organism>
<dbReference type="HOGENOM" id="CLU_018572_1_0_1"/>
<evidence type="ECO:0000256" key="3">
    <source>
        <dbReference type="ARBA" id="ARBA00023002"/>
    </source>
</evidence>
<keyword evidence="5" id="KW-0411">Iron-sulfur</keyword>
<keyword evidence="7" id="KW-1185">Reference proteome</keyword>
<dbReference type="AlphaFoldDB" id="G9NBN9"/>
<dbReference type="OMA" id="YPKLGRI"/>
<dbReference type="VEuPathDB" id="FungiDB:TRIVIDRAFT_64946"/>
<evidence type="ECO:0000256" key="5">
    <source>
        <dbReference type="ARBA" id="ARBA00023014"/>
    </source>
</evidence>
<evidence type="ECO:0000313" key="7">
    <source>
        <dbReference type="Proteomes" id="UP000007115"/>
    </source>
</evidence>
<keyword evidence="4" id="KW-0408">Iron</keyword>
<gene>
    <name evidence="6" type="ORF">TRIVIDRAFT_64946</name>
</gene>
<dbReference type="Gene3D" id="2.60.120.260">
    <property type="entry name" value="Galactose-binding domain-like"/>
    <property type="match status" value="1"/>
</dbReference>
<protein>
    <recommendedName>
        <fullName evidence="8">Pyridine nucleotide-disulfide oxidoreductase</fullName>
    </recommendedName>
</protein>
<dbReference type="SUPFAM" id="SSF51905">
    <property type="entry name" value="FAD/NAD(P)-binding domain"/>
    <property type="match status" value="1"/>
</dbReference>
<dbReference type="PANTHER" id="PTHR43498:SF1">
    <property type="entry name" value="COB--COM HETERODISULFIDE REDUCTASE IRON-SULFUR SUBUNIT A"/>
    <property type="match status" value="1"/>
</dbReference>
<dbReference type="Proteomes" id="UP000007115">
    <property type="component" value="Unassembled WGS sequence"/>
</dbReference>
<dbReference type="EMBL" id="ABDF02000091">
    <property type="protein sequence ID" value="EHK16243.1"/>
    <property type="molecule type" value="Genomic_DNA"/>
</dbReference>
<dbReference type="PANTHER" id="PTHR43498">
    <property type="entry name" value="FERREDOXIN:COB-COM HETERODISULFIDE REDUCTASE SUBUNIT A"/>
    <property type="match status" value="1"/>
</dbReference>
<proteinExistence type="predicted"/>
<dbReference type="GO" id="GO:0051539">
    <property type="term" value="F:4 iron, 4 sulfur cluster binding"/>
    <property type="evidence" value="ECO:0007669"/>
    <property type="project" value="UniProtKB-KW"/>
</dbReference>
<evidence type="ECO:0000256" key="1">
    <source>
        <dbReference type="ARBA" id="ARBA00022485"/>
    </source>
</evidence>
<accession>G9NBN9</accession>
<dbReference type="GO" id="GO:0046872">
    <property type="term" value="F:metal ion binding"/>
    <property type="evidence" value="ECO:0007669"/>
    <property type="project" value="UniProtKB-KW"/>
</dbReference>
<dbReference type="Pfam" id="PF12831">
    <property type="entry name" value="FAD_oxidored"/>
    <property type="match status" value="1"/>
</dbReference>
<dbReference type="RefSeq" id="XP_013950437.1">
    <property type="nucleotide sequence ID" value="XM_014094962.1"/>
</dbReference>
<dbReference type="GeneID" id="25796649"/>
<keyword evidence="3" id="KW-0560">Oxidoreductase</keyword>
<dbReference type="Gene3D" id="3.50.50.60">
    <property type="entry name" value="FAD/NAD(P)-binding domain"/>
    <property type="match status" value="1"/>
</dbReference>
<dbReference type="InParanoid" id="G9NBN9"/>
<evidence type="ECO:0008006" key="8">
    <source>
        <dbReference type="Google" id="ProtNLM"/>
    </source>
</evidence>
<comment type="caution">
    <text evidence="6">The sequence shown here is derived from an EMBL/GenBank/DDBJ whole genome shotgun (WGS) entry which is preliminary data.</text>
</comment>
<evidence type="ECO:0000256" key="2">
    <source>
        <dbReference type="ARBA" id="ARBA00022723"/>
    </source>
</evidence>
<evidence type="ECO:0000256" key="4">
    <source>
        <dbReference type="ARBA" id="ARBA00023004"/>
    </source>
</evidence>
<keyword evidence="1" id="KW-0004">4Fe-4S</keyword>
<dbReference type="eggNOG" id="ENOG502SJ9C">
    <property type="taxonomic scope" value="Eukaryota"/>
</dbReference>
<name>G9NBN9_HYPVG</name>
<keyword evidence="2" id="KW-0479">Metal-binding</keyword>
<dbReference type="GO" id="GO:0016491">
    <property type="term" value="F:oxidoreductase activity"/>
    <property type="evidence" value="ECO:0007669"/>
    <property type="project" value="UniProtKB-KW"/>
</dbReference>
<dbReference type="InterPro" id="IPR039650">
    <property type="entry name" value="HdrA-like"/>
</dbReference>